<evidence type="ECO:0000256" key="1">
    <source>
        <dbReference type="SAM" id="MobiDB-lite"/>
    </source>
</evidence>
<dbReference type="EMBL" id="JACJIQ010000001">
    <property type="protein sequence ID" value="MBA9075776.1"/>
    <property type="molecule type" value="Genomic_DNA"/>
</dbReference>
<feature type="chain" id="PRO_5032728940" evidence="2">
    <location>
        <begin position="20"/>
        <end position="251"/>
    </location>
</feature>
<feature type="region of interest" description="Disordered" evidence="1">
    <location>
        <begin position="38"/>
        <end position="219"/>
    </location>
</feature>
<keyword evidence="4" id="KW-1185">Reference proteome</keyword>
<comment type="caution">
    <text evidence="3">The sequence shown here is derived from an EMBL/GenBank/DDBJ whole genome shotgun (WGS) entry which is preliminary data.</text>
</comment>
<name>A0A839GLC3_9BACT</name>
<feature type="compositionally biased region" description="Low complexity" evidence="1">
    <location>
        <begin position="202"/>
        <end position="219"/>
    </location>
</feature>
<proteinExistence type="predicted"/>
<sequence length="251" mass="26594">MKKVPLLAAALLAAATTFAQTSGGLLTFASPATLAHQPVTQGRSHTPSSAAAEPEKQDIYVQEIALARQKERKAEREAFREETKEKKEHGKQVRKEQKEALTEMEASATALTETPENVLPQDQERPRKSKKDKSSRTEQEPSKEKGDNHGKAVSPVAKEVAETGADKGQEVKEVASARRQRKPEKVDASGEVPVEAAAKVPRSAARPGRGAARGAVQGANTTVTKTTGGAVKAVKAAKPVKVGVGVKAGKN</sequence>
<dbReference type="RefSeq" id="WP_182511447.1">
    <property type="nucleotide sequence ID" value="NZ_JACJIQ010000001.1"/>
</dbReference>
<feature type="compositionally biased region" description="Basic and acidic residues" evidence="1">
    <location>
        <begin position="68"/>
        <end position="101"/>
    </location>
</feature>
<evidence type="ECO:0000313" key="4">
    <source>
        <dbReference type="Proteomes" id="UP000563094"/>
    </source>
</evidence>
<keyword evidence="3" id="KW-0269">Exonuclease</keyword>
<gene>
    <name evidence="3" type="ORF">FHS90_000473</name>
</gene>
<keyword evidence="3" id="KW-0540">Nuclease</keyword>
<feature type="compositionally biased region" description="Basic and acidic residues" evidence="1">
    <location>
        <begin position="159"/>
        <end position="176"/>
    </location>
</feature>
<evidence type="ECO:0000256" key="2">
    <source>
        <dbReference type="SAM" id="SignalP"/>
    </source>
</evidence>
<organism evidence="3 4">
    <name type="scientific">Rufibacter quisquiliarum</name>
    <dbReference type="NCBI Taxonomy" id="1549639"/>
    <lineage>
        <taxon>Bacteria</taxon>
        <taxon>Pseudomonadati</taxon>
        <taxon>Bacteroidota</taxon>
        <taxon>Cytophagia</taxon>
        <taxon>Cytophagales</taxon>
        <taxon>Hymenobacteraceae</taxon>
        <taxon>Rufibacter</taxon>
    </lineage>
</organism>
<accession>A0A839GLC3</accession>
<dbReference type="AlphaFoldDB" id="A0A839GLC3"/>
<evidence type="ECO:0000313" key="3">
    <source>
        <dbReference type="EMBL" id="MBA9075776.1"/>
    </source>
</evidence>
<dbReference type="GO" id="GO:0004527">
    <property type="term" value="F:exonuclease activity"/>
    <property type="evidence" value="ECO:0007669"/>
    <property type="project" value="UniProtKB-KW"/>
</dbReference>
<reference evidence="3 4" key="1">
    <citation type="submission" date="2020-08" db="EMBL/GenBank/DDBJ databases">
        <title>Genomic Encyclopedia of Type Strains, Phase IV (KMG-IV): sequencing the most valuable type-strain genomes for metagenomic binning, comparative biology and taxonomic classification.</title>
        <authorList>
            <person name="Goeker M."/>
        </authorList>
    </citation>
    <scope>NUCLEOTIDE SEQUENCE [LARGE SCALE GENOMIC DNA]</scope>
    <source>
        <strain evidence="3 4">DSM 29854</strain>
    </source>
</reference>
<feature type="compositionally biased region" description="Basic and acidic residues" evidence="1">
    <location>
        <begin position="122"/>
        <end position="150"/>
    </location>
</feature>
<protein>
    <submittedName>
        <fullName evidence="3">5'-3' exonuclease</fullName>
    </submittedName>
</protein>
<keyword evidence="2" id="KW-0732">Signal</keyword>
<keyword evidence="3" id="KW-0378">Hydrolase</keyword>
<feature type="signal peptide" evidence="2">
    <location>
        <begin position="1"/>
        <end position="19"/>
    </location>
</feature>
<dbReference type="Proteomes" id="UP000563094">
    <property type="component" value="Unassembled WGS sequence"/>
</dbReference>
<feature type="compositionally biased region" description="Polar residues" evidence="1">
    <location>
        <begin position="38"/>
        <end position="49"/>
    </location>
</feature>